<evidence type="ECO:0000256" key="8">
    <source>
        <dbReference type="PIRSR" id="PIRSR000102-1"/>
    </source>
</evidence>
<comment type="caution">
    <text evidence="13">The sequence shown here is derived from an EMBL/GenBank/DDBJ whole genome shotgun (WGS) entry which is preliminary data.</text>
</comment>
<feature type="binding site" evidence="7">
    <location>
        <begin position="120"/>
        <end position="122"/>
    </location>
    <ligand>
        <name>NAD(+)</name>
        <dbReference type="ChEBI" id="CHEBI:57540"/>
    </ligand>
</feature>
<dbReference type="Pfam" id="PF00056">
    <property type="entry name" value="Ldh_1_N"/>
    <property type="match status" value="1"/>
</dbReference>
<dbReference type="Pfam" id="PF02866">
    <property type="entry name" value="Ldh_1_C"/>
    <property type="match status" value="1"/>
</dbReference>
<keyword evidence="7" id="KW-0963">Cytoplasm</keyword>
<accession>A0A9X2Q3F5</accession>
<comment type="caution">
    <text evidence="7">Lacks conserved residue(s) required for the propagation of feature annotation.</text>
</comment>
<feature type="binding site" evidence="7">
    <location>
        <position position="90"/>
    </location>
    <ligand>
        <name>substrate</name>
    </ligand>
</feature>
<dbReference type="InterPro" id="IPR036291">
    <property type="entry name" value="NAD(P)-bd_dom_sf"/>
</dbReference>
<keyword evidence="7" id="KW-0021">Allosteric enzyme</keyword>
<dbReference type="PANTHER" id="PTHR43128">
    <property type="entry name" value="L-2-HYDROXYCARBOXYLATE DEHYDROGENASE (NAD(P)(+))"/>
    <property type="match status" value="1"/>
</dbReference>
<feature type="binding site" evidence="7">
    <location>
        <position position="66"/>
    </location>
    <ligand>
        <name>NAD(+)</name>
        <dbReference type="ChEBI" id="CHEBI:57540"/>
    </ligand>
</feature>
<dbReference type="SUPFAM" id="SSF51735">
    <property type="entry name" value="NAD(P)-binding Rossmann-fold domains"/>
    <property type="match status" value="1"/>
</dbReference>
<feature type="domain" description="Lactate/malate dehydrogenase C-terminal" evidence="12">
    <location>
        <begin position="147"/>
        <end position="308"/>
    </location>
</feature>
<comment type="function">
    <text evidence="7">Catalyzes the conversion of lactate to pyruvate.</text>
</comment>
<dbReference type="InterPro" id="IPR022383">
    <property type="entry name" value="Lactate/malate_DH_C"/>
</dbReference>
<feature type="compositionally biased region" description="Basic and acidic residues" evidence="10">
    <location>
        <begin position="296"/>
        <end position="310"/>
    </location>
</feature>
<comment type="subunit">
    <text evidence="7">Homotetramer.</text>
</comment>
<feature type="binding site" evidence="7">
    <location>
        <position position="15"/>
    </location>
    <ligand>
        <name>NAD(+)</name>
        <dbReference type="ChEBI" id="CHEBI:57540"/>
    </ligand>
</feature>
<dbReference type="InterPro" id="IPR001557">
    <property type="entry name" value="L-lactate/malate_DH"/>
</dbReference>
<evidence type="ECO:0000259" key="12">
    <source>
        <dbReference type="Pfam" id="PF02866"/>
    </source>
</evidence>
<proteinExistence type="inferred from homology"/>
<comment type="subcellular location">
    <subcellularLocation>
        <location evidence="7">Cytoplasm</location>
    </subcellularLocation>
</comment>
<evidence type="ECO:0000256" key="4">
    <source>
        <dbReference type="ARBA" id="ARBA00023002"/>
    </source>
</evidence>
<dbReference type="EMBL" id="JANUAE010000009">
    <property type="protein sequence ID" value="MCS3710882.1"/>
    <property type="molecule type" value="Genomic_DNA"/>
</dbReference>
<feature type="binding site" evidence="7">
    <location>
        <position position="170"/>
    </location>
    <ligand>
        <name>beta-D-fructose 1,6-bisphosphate</name>
        <dbReference type="ChEBI" id="CHEBI:32966"/>
        <note>allosteric activator</note>
    </ligand>
</feature>
<sequence>MIQRRTVGIVGTGNVGTAAAYAMFNQSLASEILLLDQDTRRAEGEAMDLMHGQQLVGGITCRAVEYAALSNAQIIVLSAGASQQSPDETRLGLLQRNADIFREIIIQLDKHAPNAILVVATNPVDVLTYICQELSSRPNRRILGTGTLLDTARFRALLGRHYGVDPRSVHAYILGEHGDSEVPIWSNATIGGQKIRGETVLGKEWEEEAMQSIFEQARDAAYEIIDRKGHTDTAIGLVIARIVRAVLEDQQNVLPVSTRPDGAYGIDDVCLSVPCVVGLEGMEKRVDPGLSDEEREALRDSARALRDSRADLTVGT</sequence>
<feature type="binding site" evidence="7 9">
    <location>
        <position position="36"/>
    </location>
    <ligand>
        <name>NAD(+)</name>
        <dbReference type="ChEBI" id="CHEBI:57540"/>
    </ligand>
</feature>
<evidence type="ECO:0000256" key="5">
    <source>
        <dbReference type="ARBA" id="ARBA00023027"/>
    </source>
</evidence>
<reference evidence="13" key="1">
    <citation type="submission" date="2022-08" db="EMBL/GenBank/DDBJ databases">
        <title>Genomic Encyclopedia of Type Strains, Phase V (KMG-V): Genome sequencing to study the core and pangenomes of soil and plant-associated prokaryotes.</title>
        <authorList>
            <person name="Whitman W."/>
        </authorList>
    </citation>
    <scope>NUCLEOTIDE SEQUENCE</scope>
    <source>
        <strain evidence="14">SP2017</strain>
        <strain evidence="15">SP3002</strain>
        <strain evidence="13">SP3049</strain>
    </source>
</reference>
<dbReference type="Gene3D" id="3.90.110.10">
    <property type="entry name" value="Lactate dehydrogenase/glycoside hydrolase, family 4, C-terminal"/>
    <property type="match status" value="1"/>
</dbReference>
<dbReference type="PIRSF" id="PIRSF000102">
    <property type="entry name" value="Lac_mal_DH"/>
    <property type="match status" value="1"/>
</dbReference>
<feature type="binding site" evidence="7">
    <location>
        <position position="155"/>
    </location>
    <ligand>
        <name>beta-D-fructose 1,6-bisphosphate</name>
        <dbReference type="ChEBI" id="CHEBI:32966"/>
        <note>allosteric activator</note>
    </ligand>
</feature>
<dbReference type="Proteomes" id="UP001155010">
    <property type="component" value="Unassembled WGS sequence"/>
</dbReference>
<comment type="catalytic activity">
    <reaction evidence="6 7">
        <text>(S)-lactate + NAD(+) = pyruvate + NADH + H(+)</text>
        <dbReference type="Rhea" id="RHEA:23444"/>
        <dbReference type="ChEBI" id="CHEBI:15361"/>
        <dbReference type="ChEBI" id="CHEBI:15378"/>
        <dbReference type="ChEBI" id="CHEBI:16651"/>
        <dbReference type="ChEBI" id="CHEBI:57540"/>
        <dbReference type="ChEBI" id="CHEBI:57945"/>
        <dbReference type="EC" id="1.1.1.27"/>
    </reaction>
</comment>
<feature type="modified residue" description="Phosphotyrosine" evidence="7">
    <location>
        <position position="222"/>
    </location>
</feature>
<evidence type="ECO:0000256" key="3">
    <source>
        <dbReference type="ARBA" id="ARBA00012967"/>
    </source>
</evidence>
<dbReference type="InterPro" id="IPR015955">
    <property type="entry name" value="Lactate_DH/Glyco_Ohase_4_C"/>
</dbReference>
<feature type="binding site" evidence="7">
    <location>
        <position position="231"/>
    </location>
    <ligand>
        <name>substrate</name>
    </ligand>
</feature>
<organism evidence="13 16">
    <name type="scientific">Salinibacter ruber</name>
    <dbReference type="NCBI Taxonomy" id="146919"/>
    <lineage>
        <taxon>Bacteria</taxon>
        <taxon>Pseudomonadati</taxon>
        <taxon>Rhodothermota</taxon>
        <taxon>Rhodothermia</taxon>
        <taxon>Rhodothermales</taxon>
        <taxon>Salinibacteraceae</taxon>
        <taxon>Salinibacter</taxon>
    </lineage>
</organism>
<dbReference type="HAMAP" id="MF_00488">
    <property type="entry name" value="Lactate_dehydrog"/>
    <property type="match status" value="1"/>
</dbReference>
<feature type="binding site" evidence="7">
    <location>
        <begin position="122"/>
        <end position="125"/>
    </location>
    <ligand>
        <name>substrate</name>
    </ligand>
</feature>
<evidence type="ECO:0000256" key="9">
    <source>
        <dbReference type="PIRSR" id="PIRSR000102-3"/>
    </source>
</evidence>
<gene>
    <name evidence="7" type="primary">ldh</name>
    <name evidence="13" type="ORF">GGP61_002508</name>
    <name evidence="14" type="ORF">GGP83_000801</name>
    <name evidence="15" type="ORF">GGP99_003069</name>
</gene>
<dbReference type="PROSITE" id="PS00064">
    <property type="entry name" value="L_LDH"/>
    <property type="match status" value="1"/>
</dbReference>
<keyword evidence="5 7" id="KW-0520">NAD</keyword>
<feature type="active site" description="Proton acceptor" evidence="7 8">
    <location>
        <position position="177"/>
    </location>
</feature>
<dbReference type="InterPro" id="IPR018177">
    <property type="entry name" value="L-lactate_DH_AS"/>
</dbReference>
<feature type="binding site" evidence="9">
    <location>
        <begin position="11"/>
        <end position="16"/>
    </location>
    <ligand>
        <name>NAD(+)</name>
        <dbReference type="ChEBI" id="CHEBI:57540"/>
    </ligand>
</feature>
<dbReference type="GO" id="GO:0004459">
    <property type="term" value="F:L-lactate dehydrogenase (NAD+) activity"/>
    <property type="evidence" value="ECO:0007669"/>
    <property type="project" value="UniProtKB-UniRule"/>
</dbReference>
<protein>
    <recommendedName>
        <fullName evidence="3 7">L-lactate dehydrogenase</fullName>
        <shortName evidence="7">L-LDH</shortName>
        <ecNumber evidence="3 7">1.1.1.27</ecNumber>
    </recommendedName>
</protein>
<name>A0A9X2Q3F5_9BACT</name>
<feature type="binding site" evidence="7">
    <location>
        <begin position="80"/>
        <end position="81"/>
    </location>
    <ligand>
        <name>NAD(+)</name>
        <dbReference type="ChEBI" id="CHEBI:57540"/>
    </ligand>
</feature>
<evidence type="ECO:0000256" key="10">
    <source>
        <dbReference type="SAM" id="MobiDB-lite"/>
    </source>
</evidence>
<dbReference type="CDD" id="cd05292">
    <property type="entry name" value="LDH_2"/>
    <property type="match status" value="1"/>
</dbReference>
<evidence type="ECO:0000259" key="11">
    <source>
        <dbReference type="Pfam" id="PF00056"/>
    </source>
</evidence>
<comment type="similarity">
    <text evidence="2 7">Belongs to the LDH/MDH superfamily. LDH family.</text>
</comment>
<feature type="binding site" evidence="7">
    <location>
        <position position="83"/>
    </location>
    <ligand>
        <name>substrate</name>
    </ligand>
</feature>
<evidence type="ECO:0000256" key="1">
    <source>
        <dbReference type="ARBA" id="ARBA00004843"/>
    </source>
</evidence>
<feature type="binding site" evidence="7">
    <location>
        <begin position="150"/>
        <end position="153"/>
    </location>
    <ligand>
        <name>substrate</name>
    </ligand>
</feature>
<dbReference type="SUPFAM" id="SSF56327">
    <property type="entry name" value="LDH C-terminal domain-like"/>
    <property type="match status" value="1"/>
</dbReference>
<keyword evidence="7" id="KW-0597">Phosphoprotein</keyword>
<dbReference type="InterPro" id="IPR011304">
    <property type="entry name" value="L-lactate_DH"/>
</dbReference>
<feature type="region of interest" description="Disordered" evidence="10">
    <location>
        <begin position="287"/>
        <end position="316"/>
    </location>
</feature>
<dbReference type="PRINTS" id="PR00086">
    <property type="entry name" value="LLDHDRGNASE"/>
</dbReference>
<keyword evidence="4 7" id="KW-0560">Oxidoreductase</keyword>
<evidence type="ECO:0000313" key="13">
    <source>
        <dbReference type="EMBL" id="MCS3710882.1"/>
    </source>
</evidence>
<dbReference type="InterPro" id="IPR001236">
    <property type="entry name" value="Lactate/malate_DH_N"/>
</dbReference>
<comment type="activity regulation">
    <text evidence="7">Allosterically activated by fructose 1,6-bisphosphate (FBP).</text>
</comment>
<dbReference type="Proteomes" id="UP001155057">
    <property type="component" value="Unassembled WGS sequence"/>
</dbReference>
<dbReference type="GO" id="GO:0005737">
    <property type="term" value="C:cytoplasm"/>
    <property type="evidence" value="ECO:0007669"/>
    <property type="project" value="UniProtKB-SubCell"/>
</dbReference>
<dbReference type="Gene3D" id="3.40.50.720">
    <property type="entry name" value="NAD(P)-binding Rossmann-like Domain"/>
    <property type="match status" value="1"/>
</dbReference>
<evidence type="ECO:0000256" key="6">
    <source>
        <dbReference type="ARBA" id="ARBA00049258"/>
    </source>
</evidence>
<dbReference type="PANTHER" id="PTHR43128:SF16">
    <property type="entry name" value="L-LACTATE DEHYDROGENASE"/>
    <property type="match status" value="1"/>
</dbReference>
<comment type="pathway">
    <text evidence="1 7">Fermentation; pyruvate fermentation to lactate; (S)-lactate from pyruvate: step 1/1.</text>
</comment>
<dbReference type="EMBL" id="JANTZM010000018">
    <property type="protein sequence ID" value="MCS4159083.1"/>
    <property type="molecule type" value="Genomic_DNA"/>
</dbReference>
<evidence type="ECO:0000313" key="16">
    <source>
        <dbReference type="Proteomes" id="UP001155057"/>
    </source>
</evidence>
<evidence type="ECO:0000313" key="14">
    <source>
        <dbReference type="EMBL" id="MCS3950860.1"/>
    </source>
</evidence>
<dbReference type="EC" id="1.1.1.27" evidence="3 7"/>
<dbReference type="Proteomes" id="UP001155110">
    <property type="component" value="Unassembled WGS sequence"/>
</dbReference>
<feature type="binding site" evidence="7">
    <location>
        <position position="145"/>
    </location>
    <ligand>
        <name>NAD(+)</name>
        <dbReference type="ChEBI" id="CHEBI:57540"/>
    </ligand>
</feature>
<dbReference type="AlphaFoldDB" id="A0A9X2Q3F5"/>
<dbReference type="EMBL" id="JANUBB010000003">
    <property type="protein sequence ID" value="MCS3950860.1"/>
    <property type="molecule type" value="Genomic_DNA"/>
</dbReference>
<evidence type="ECO:0000256" key="7">
    <source>
        <dbReference type="HAMAP-Rule" id="MF_00488"/>
    </source>
</evidence>
<feature type="binding site" evidence="7">
    <location>
        <position position="41"/>
    </location>
    <ligand>
        <name>NAD(+)</name>
        <dbReference type="ChEBI" id="CHEBI:57540"/>
    </ligand>
</feature>
<evidence type="ECO:0000256" key="2">
    <source>
        <dbReference type="ARBA" id="ARBA00006054"/>
    </source>
</evidence>
<dbReference type="GO" id="GO:0006089">
    <property type="term" value="P:lactate metabolic process"/>
    <property type="evidence" value="ECO:0007669"/>
    <property type="project" value="TreeGrafter"/>
</dbReference>
<dbReference type="GO" id="GO:0006096">
    <property type="term" value="P:glycolytic process"/>
    <property type="evidence" value="ECO:0007669"/>
    <property type="project" value="UniProtKB-UniRule"/>
</dbReference>
<dbReference type="RefSeq" id="WP_183991158.1">
    <property type="nucleotide sequence ID" value="NZ_CALTRV010000002.1"/>
</dbReference>
<evidence type="ECO:0000313" key="15">
    <source>
        <dbReference type="EMBL" id="MCS4159083.1"/>
    </source>
</evidence>
<feature type="binding site" evidence="9">
    <location>
        <position position="97"/>
    </location>
    <ligand>
        <name>NAD(+)</name>
        <dbReference type="ChEBI" id="CHEBI:57540"/>
    </ligand>
</feature>
<dbReference type="NCBIfam" id="TIGR01771">
    <property type="entry name" value="L-LDH-NAD"/>
    <property type="match status" value="1"/>
</dbReference>
<feature type="domain" description="Lactate/malate dehydrogenase N-terminal" evidence="11">
    <location>
        <begin position="7"/>
        <end position="144"/>
    </location>
</feature>